<dbReference type="EMBL" id="BLBS01000001">
    <property type="protein sequence ID" value="GET85380.1"/>
    <property type="molecule type" value="Genomic_DNA"/>
</dbReference>
<keyword evidence="6" id="KW-0175">Coiled coil</keyword>
<dbReference type="PANTHER" id="PTHR21490">
    <property type="entry name" value="ENKURIN-RELATED"/>
    <property type="match status" value="1"/>
</dbReference>
<dbReference type="InterPro" id="IPR027012">
    <property type="entry name" value="Enkurin_dom"/>
</dbReference>
<evidence type="ECO:0000256" key="7">
    <source>
        <dbReference type="SAM" id="MobiDB-lite"/>
    </source>
</evidence>
<keyword evidence="10" id="KW-1185">Reference proteome</keyword>
<dbReference type="PANTHER" id="PTHR21490:SF2">
    <property type="entry name" value="ENKURIN DOMAIN-CONTAINING PROTEIN 1"/>
    <property type="match status" value="1"/>
</dbReference>
<protein>
    <recommendedName>
        <fullName evidence="8">Enkurin domain-containing protein</fullName>
    </recommendedName>
</protein>
<evidence type="ECO:0000256" key="6">
    <source>
        <dbReference type="SAM" id="Coils"/>
    </source>
</evidence>
<comment type="subcellular location">
    <subcellularLocation>
        <location evidence="1">Cell projection</location>
        <location evidence="1">Cilium</location>
    </subcellularLocation>
    <subcellularLocation>
        <location evidence="2">Cytoplasm</location>
        <location evidence="2">Cytoskeleton</location>
    </subcellularLocation>
</comment>
<evidence type="ECO:0000313" key="10">
    <source>
        <dbReference type="Proteomes" id="UP000419144"/>
    </source>
</evidence>
<keyword evidence="4" id="KW-0206">Cytoskeleton</keyword>
<dbReference type="OrthoDB" id="10264920at2759"/>
<dbReference type="VEuPathDB" id="TriTrypDB:LtaPh_0102600"/>
<organism evidence="9 10">
    <name type="scientific">Leishmania tarentolae</name>
    <name type="common">Sauroleishmania tarentolae</name>
    <dbReference type="NCBI Taxonomy" id="5689"/>
    <lineage>
        <taxon>Eukaryota</taxon>
        <taxon>Discoba</taxon>
        <taxon>Euglenozoa</taxon>
        <taxon>Kinetoplastea</taxon>
        <taxon>Metakinetoplastina</taxon>
        <taxon>Trypanosomatida</taxon>
        <taxon>Trypanosomatidae</taxon>
        <taxon>Leishmaniinae</taxon>
        <taxon>Leishmania</taxon>
        <taxon>lizard Leishmania</taxon>
    </lineage>
</organism>
<feature type="domain" description="Enkurin" evidence="8">
    <location>
        <begin position="338"/>
        <end position="430"/>
    </location>
</feature>
<dbReference type="PROSITE" id="PS51665">
    <property type="entry name" value="ENKURIN"/>
    <property type="match status" value="1"/>
</dbReference>
<evidence type="ECO:0000256" key="2">
    <source>
        <dbReference type="ARBA" id="ARBA00004245"/>
    </source>
</evidence>
<keyword evidence="5" id="KW-0966">Cell projection</keyword>
<feature type="region of interest" description="Disordered" evidence="7">
    <location>
        <begin position="277"/>
        <end position="316"/>
    </location>
</feature>
<evidence type="ECO:0000256" key="5">
    <source>
        <dbReference type="ARBA" id="ARBA00023273"/>
    </source>
</evidence>
<dbReference type="AlphaFoldDB" id="A0A640K766"/>
<evidence type="ECO:0000313" key="9">
    <source>
        <dbReference type="EMBL" id="GET85380.1"/>
    </source>
</evidence>
<proteinExistence type="predicted"/>
<reference evidence="9" key="1">
    <citation type="submission" date="2019-11" db="EMBL/GenBank/DDBJ databases">
        <title>Leishmania tarentolae CDS.</title>
        <authorList>
            <person name="Goto Y."/>
            <person name="Yamagishi J."/>
        </authorList>
    </citation>
    <scope>NUCLEOTIDE SEQUENCE [LARGE SCALE GENOMIC DNA]</scope>
    <source>
        <strain evidence="9">Parrot Tar II</strain>
    </source>
</reference>
<sequence length="433" mass="48117">MMPLFRCLPPTHLLSRVSLKRALCGFRCTMPPLARATSGWEDGERRCFSHHSSNLSAALSCMAHILLHACACGTPRAHTRVCLVTSLLHTRSTVERPPSPRTFNARPTPFLLLIDYSCSSFASCAHTHPDTPRHTHTHTHRHTHRLCVCAQVRWGLLLYEKEVYTSTANMPPNAALLNRLQIREQEALNRQRRMQDDAVARREAEALRRTKAQYNHVHSHGYGRAGSAGGGGADFANARCAAPSDSRDTSGEVQIRVYVRECDDEASQSFCYREATTANATSNTDPRSRASASTSATSHVARRGDGGGGGGGVTTASLGVVAPNRARVPRYLQQRKAELAAEKEAIAEEAERQRQLSLIPAGQRRVSAEEKADTLRQLDERQQELEAQLARIPIRFDTHSIQQRRRAIEEELREIETTRNKYSTKGTLFVPLC</sequence>
<comment type="caution">
    <text evidence="9">The sequence shown here is derived from an EMBL/GenBank/DDBJ whole genome shotgun (WGS) entry which is preliminary data.</text>
</comment>
<feature type="coiled-coil region" evidence="6">
    <location>
        <begin position="332"/>
        <end position="425"/>
    </location>
</feature>
<dbReference type="Pfam" id="PF13864">
    <property type="entry name" value="Enkurin"/>
    <property type="match status" value="1"/>
</dbReference>
<feature type="compositionally biased region" description="Low complexity" evidence="7">
    <location>
        <begin position="289"/>
        <end position="299"/>
    </location>
</feature>
<accession>A0A640K766</accession>
<evidence type="ECO:0000259" key="8">
    <source>
        <dbReference type="PROSITE" id="PS51665"/>
    </source>
</evidence>
<evidence type="ECO:0000256" key="1">
    <source>
        <dbReference type="ARBA" id="ARBA00004138"/>
    </source>
</evidence>
<dbReference type="GO" id="GO:0005929">
    <property type="term" value="C:cilium"/>
    <property type="evidence" value="ECO:0007669"/>
    <property type="project" value="UniProtKB-SubCell"/>
</dbReference>
<dbReference type="InterPro" id="IPR052102">
    <property type="entry name" value="Enkurin_domain-protein"/>
</dbReference>
<evidence type="ECO:0000256" key="3">
    <source>
        <dbReference type="ARBA" id="ARBA00022490"/>
    </source>
</evidence>
<name>A0A640K766_LEITA</name>
<gene>
    <name evidence="9" type="ORF">LtaPh_0102600</name>
</gene>
<dbReference type="Proteomes" id="UP000419144">
    <property type="component" value="Unassembled WGS sequence"/>
</dbReference>
<evidence type="ECO:0000256" key="4">
    <source>
        <dbReference type="ARBA" id="ARBA00023212"/>
    </source>
</evidence>
<dbReference type="GO" id="GO:0005881">
    <property type="term" value="C:cytoplasmic microtubule"/>
    <property type="evidence" value="ECO:0007669"/>
    <property type="project" value="TreeGrafter"/>
</dbReference>
<keyword evidence="3" id="KW-0963">Cytoplasm</keyword>